<reference evidence="5" key="1">
    <citation type="submission" date="2021-04" db="EMBL/GenBank/DDBJ databases">
        <title>Isolation and polyphasic classification of algal microorganism.</title>
        <authorList>
            <person name="Wang S."/>
        </authorList>
    </citation>
    <scope>NUCLEOTIDE SEQUENCE</scope>
    <source>
        <strain evidence="5">720a</strain>
    </source>
</reference>
<dbReference type="SMART" id="SM00342">
    <property type="entry name" value="HTH_ARAC"/>
    <property type="match status" value="1"/>
</dbReference>
<evidence type="ECO:0000313" key="6">
    <source>
        <dbReference type="Proteomes" id="UP000675284"/>
    </source>
</evidence>
<dbReference type="PROSITE" id="PS01124">
    <property type="entry name" value="HTH_ARAC_FAMILY_2"/>
    <property type="match status" value="1"/>
</dbReference>
<dbReference type="PANTHER" id="PTHR43280:SF34">
    <property type="entry name" value="ARAC-FAMILY TRANSCRIPTIONAL REGULATOR"/>
    <property type="match status" value="1"/>
</dbReference>
<proteinExistence type="predicted"/>
<dbReference type="GO" id="GO:0003700">
    <property type="term" value="F:DNA-binding transcription factor activity"/>
    <property type="evidence" value="ECO:0007669"/>
    <property type="project" value="InterPro"/>
</dbReference>
<evidence type="ECO:0000259" key="4">
    <source>
        <dbReference type="PROSITE" id="PS01124"/>
    </source>
</evidence>
<dbReference type="PRINTS" id="PR00032">
    <property type="entry name" value="HTHARAC"/>
</dbReference>
<dbReference type="PROSITE" id="PS00041">
    <property type="entry name" value="HTH_ARAC_FAMILY_1"/>
    <property type="match status" value="1"/>
</dbReference>
<dbReference type="InterPro" id="IPR018060">
    <property type="entry name" value="HTH_AraC"/>
</dbReference>
<feature type="domain" description="HTH araC/xylS-type" evidence="4">
    <location>
        <begin position="310"/>
        <end position="408"/>
    </location>
</feature>
<gene>
    <name evidence="5" type="ORF">KCX74_03895</name>
</gene>
<dbReference type="PANTHER" id="PTHR43280">
    <property type="entry name" value="ARAC-FAMILY TRANSCRIPTIONAL REGULATOR"/>
    <property type="match status" value="1"/>
</dbReference>
<dbReference type="Pfam" id="PF12833">
    <property type="entry name" value="HTH_18"/>
    <property type="match status" value="1"/>
</dbReference>
<keyword evidence="6" id="KW-1185">Reference proteome</keyword>
<keyword evidence="2" id="KW-0238">DNA-binding</keyword>
<sequence>MKSLKEHVKYTCQLISEAHRIPVYYVNANGDLEYEFAKAELQKNPFYRPIKEQLSIFCGSGNLADFPLFFSNSFLHFFMIKVHQENVSLGKIIVGPTIETEMSEKQITQIMDLFKGYENKRNLIDYYRTVAVIPREQLLAISKEVYYMIYQKRLEKTLVKQRNSILEPKDMQIENADLELSKGRRDFIFHSNLYYERVLLEHITNGRIDKLADITDYSIVGEAALGILSKRSRLQSEKNLMITAIALICRAAIKGGLNEETAFTLSDFYIQQLEELRSLQEILNLVKEVIYDYTKRVHQLHKQKYSAPITACLHYIYNNLYNDISLVNLSRLCHLSSNYLSSIFKKEVGMSIRAYIQKQRIDEAKKLIILTNYAISDIANWLNFTDQSYFIKVFKKHTGMTPKQFKHNHPQEGRK</sequence>
<comment type="caution">
    <text evidence="5">The sequence shown here is derived from an EMBL/GenBank/DDBJ whole genome shotgun (WGS) entry which is preliminary data.</text>
</comment>
<accession>A0A941I954</accession>
<dbReference type="InterPro" id="IPR020449">
    <property type="entry name" value="Tscrpt_reg_AraC-type_HTH"/>
</dbReference>
<evidence type="ECO:0000256" key="2">
    <source>
        <dbReference type="ARBA" id="ARBA00023125"/>
    </source>
</evidence>
<dbReference type="RefSeq" id="WP_026682329.1">
    <property type="nucleotide sequence ID" value="NZ_CP115959.1"/>
</dbReference>
<dbReference type="AlphaFoldDB" id="A0A941I954"/>
<evidence type="ECO:0000256" key="1">
    <source>
        <dbReference type="ARBA" id="ARBA00023015"/>
    </source>
</evidence>
<evidence type="ECO:0000313" key="5">
    <source>
        <dbReference type="EMBL" id="MBR7795183.1"/>
    </source>
</evidence>
<name>A0A941I954_9BACI</name>
<dbReference type="InterPro" id="IPR018062">
    <property type="entry name" value="HTH_AraC-typ_CS"/>
</dbReference>
<dbReference type="GO" id="GO:0043565">
    <property type="term" value="F:sequence-specific DNA binding"/>
    <property type="evidence" value="ECO:0007669"/>
    <property type="project" value="InterPro"/>
</dbReference>
<organism evidence="5 6">
    <name type="scientific">Virgibacillus salarius</name>
    <dbReference type="NCBI Taxonomy" id="447199"/>
    <lineage>
        <taxon>Bacteria</taxon>
        <taxon>Bacillati</taxon>
        <taxon>Bacillota</taxon>
        <taxon>Bacilli</taxon>
        <taxon>Bacillales</taxon>
        <taxon>Bacillaceae</taxon>
        <taxon>Virgibacillus</taxon>
    </lineage>
</organism>
<keyword evidence="3" id="KW-0804">Transcription</keyword>
<dbReference type="InterPro" id="IPR009057">
    <property type="entry name" value="Homeodomain-like_sf"/>
</dbReference>
<protein>
    <submittedName>
        <fullName evidence="5">AraC family transcriptional regulator</fullName>
    </submittedName>
</protein>
<dbReference type="EMBL" id="JAGSOT010000007">
    <property type="protein sequence ID" value="MBR7795183.1"/>
    <property type="molecule type" value="Genomic_DNA"/>
</dbReference>
<evidence type="ECO:0000256" key="3">
    <source>
        <dbReference type="ARBA" id="ARBA00023163"/>
    </source>
</evidence>
<keyword evidence="1" id="KW-0805">Transcription regulation</keyword>
<dbReference type="SUPFAM" id="SSF46689">
    <property type="entry name" value="Homeodomain-like"/>
    <property type="match status" value="2"/>
</dbReference>
<dbReference type="Gene3D" id="1.10.10.60">
    <property type="entry name" value="Homeodomain-like"/>
    <property type="match status" value="2"/>
</dbReference>
<dbReference type="Proteomes" id="UP000675284">
    <property type="component" value="Unassembled WGS sequence"/>
</dbReference>